<sequence length="149" mass="15984">MSVARALLALGAALATPACAAPATVQPTDPRSPLVLQRVIDLPGVKGRIDHLAVDLERRRLYVAEYGNGSVEEIDLGAGRVLGRIAGLHEPQGVAYLPKQREIVVACGDGSVRFYADADRHEVARIELGDDADNIRIDQRNGHLIVGYV</sequence>
<dbReference type="PATRIC" id="fig|1114963.3.peg.5153"/>
<dbReference type="InterPro" id="IPR015943">
    <property type="entry name" value="WD40/YVTN_repeat-like_dom_sf"/>
</dbReference>
<comment type="caution">
    <text evidence="2">The sequence shown here is derived from an EMBL/GenBank/DDBJ whole genome shotgun (WGS) entry which is preliminary data.</text>
</comment>
<evidence type="ECO:0000313" key="3">
    <source>
        <dbReference type="Proteomes" id="UP000052268"/>
    </source>
</evidence>
<dbReference type="SUPFAM" id="SSF50974">
    <property type="entry name" value="Nitrous oxide reductase, N-terminal domain"/>
    <property type="match status" value="1"/>
</dbReference>
<keyword evidence="3" id="KW-1185">Reference proteome</keyword>
<organism evidence="2 3">
    <name type="scientific">Novosphingobium barchaimii LL02</name>
    <dbReference type="NCBI Taxonomy" id="1114963"/>
    <lineage>
        <taxon>Bacteria</taxon>
        <taxon>Pseudomonadati</taxon>
        <taxon>Pseudomonadota</taxon>
        <taxon>Alphaproteobacteria</taxon>
        <taxon>Sphingomonadales</taxon>
        <taxon>Sphingomonadaceae</taxon>
        <taxon>Novosphingobium</taxon>
    </lineage>
</organism>
<evidence type="ECO:0000256" key="1">
    <source>
        <dbReference type="SAM" id="SignalP"/>
    </source>
</evidence>
<dbReference type="AlphaFoldDB" id="A0A0J7XF84"/>
<dbReference type="InterPro" id="IPR011045">
    <property type="entry name" value="N2O_reductase_N"/>
</dbReference>
<proteinExistence type="predicted"/>
<dbReference type="RefSeq" id="WP_059153731.1">
    <property type="nucleotide sequence ID" value="NZ_KQ130465.1"/>
</dbReference>
<feature type="chain" id="PRO_5005291633" evidence="1">
    <location>
        <begin position="21"/>
        <end position="149"/>
    </location>
</feature>
<dbReference type="Proteomes" id="UP000052268">
    <property type="component" value="Unassembled WGS sequence"/>
</dbReference>
<protein>
    <submittedName>
        <fullName evidence="2">Uncharacterized protein</fullName>
    </submittedName>
</protein>
<reference evidence="2 3" key="1">
    <citation type="journal article" date="2015" name="G3 (Bethesda)">
        <title>Insights into Ongoing Evolution of the Hexachlorocyclohexane Catabolic Pathway from Comparative Genomics of Ten Sphingomonadaceae Strains.</title>
        <authorList>
            <person name="Pearce S.L."/>
            <person name="Oakeshott J.G."/>
            <person name="Pandey G."/>
        </authorList>
    </citation>
    <scope>NUCLEOTIDE SEQUENCE [LARGE SCALE GENOMIC DNA]</scope>
    <source>
        <strain evidence="2 3">LL02</strain>
    </source>
</reference>
<dbReference type="EMBL" id="JACU01000021">
    <property type="protein sequence ID" value="KMS50379.1"/>
    <property type="molecule type" value="Genomic_DNA"/>
</dbReference>
<dbReference type="Gene3D" id="2.130.10.10">
    <property type="entry name" value="YVTN repeat-like/Quinoprotein amine dehydrogenase"/>
    <property type="match status" value="1"/>
</dbReference>
<accession>A0A0J7XF84</accession>
<gene>
    <name evidence="2" type="ORF">V474_12495</name>
</gene>
<keyword evidence="1" id="KW-0732">Signal</keyword>
<feature type="signal peptide" evidence="1">
    <location>
        <begin position="1"/>
        <end position="20"/>
    </location>
</feature>
<dbReference type="OrthoDB" id="7510834at2"/>
<name>A0A0J7XF84_9SPHN</name>
<evidence type="ECO:0000313" key="2">
    <source>
        <dbReference type="EMBL" id="KMS50379.1"/>
    </source>
</evidence>